<evidence type="ECO:0008006" key="4">
    <source>
        <dbReference type="Google" id="ProtNLM"/>
    </source>
</evidence>
<reference evidence="2" key="1">
    <citation type="journal article" date="2020" name="Stud. Mycol.">
        <title>101 Dothideomycetes genomes: a test case for predicting lifestyles and emergence of pathogens.</title>
        <authorList>
            <person name="Haridas S."/>
            <person name="Albert R."/>
            <person name="Binder M."/>
            <person name="Bloem J."/>
            <person name="Labutti K."/>
            <person name="Salamov A."/>
            <person name="Andreopoulos B."/>
            <person name="Baker S."/>
            <person name="Barry K."/>
            <person name="Bills G."/>
            <person name="Bluhm B."/>
            <person name="Cannon C."/>
            <person name="Castanera R."/>
            <person name="Culley D."/>
            <person name="Daum C."/>
            <person name="Ezra D."/>
            <person name="Gonzalez J."/>
            <person name="Henrissat B."/>
            <person name="Kuo A."/>
            <person name="Liang C."/>
            <person name="Lipzen A."/>
            <person name="Lutzoni F."/>
            <person name="Magnuson J."/>
            <person name="Mondo S."/>
            <person name="Nolan M."/>
            <person name="Ohm R."/>
            <person name="Pangilinan J."/>
            <person name="Park H.-J."/>
            <person name="Ramirez L."/>
            <person name="Alfaro M."/>
            <person name="Sun H."/>
            <person name="Tritt A."/>
            <person name="Yoshinaga Y."/>
            <person name="Zwiers L.-H."/>
            <person name="Turgeon B."/>
            <person name="Goodwin S."/>
            <person name="Spatafora J."/>
            <person name="Crous P."/>
            <person name="Grigoriev I."/>
        </authorList>
    </citation>
    <scope>NUCLEOTIDE SEQUENCE</scope>
    <source>
        <strain evidence="2">CBS 113979</strain>
    </source>
</reference>
<sequence length="945" mass="101983">MAARTAPNGPAEPNRGGRYNALAEIRYASITNDSDYATTPSEDESPGESYTNGKEYPTEDADTVLGVSISRAQTRLKAPETPAAEKAAAMEDIHGGGLFDEKEWIPAGTGDAVNAAQQTTDPSSSGLIDSSDESSYLQYGYLDGQAPERPQLQHTSAPASDKIRRSDSRRASLRESLNKHRRSMSTDARKYLPSFSTPKSPTTPSLTSSSSGTGSREQSFGSKGSTTLFSRFSAREDDEQDEKLRAERAARRHSLKPSFSIEELRPNAQVTTVIPGEPVSQDPTSPEDDSKSLKPPLSRKTTLRRSASNESFLVVKNLSRVSSLGDDSRFENVQEQINSRFKAIKDTLQDSNFRMPNLPSMPTFNFSRTGTDLGHLKTDSLASKLHILPRAATESNSNIDSDPKEAQTNKKRGSVKLNQAFANGGMTAANSASHPFFTKALEELEGDVVVLGGYRGSILRAAQPPNQRLWVPIKVGLNIRKVNLEVGLNPQDEEDMEKTIIPDGMLSHIGPVDISRRLFKRLRASENAQSGKLRVHDYGYDWRLSPHLLARKFIKFLESLPSNKPGTSPKKRGAIVIAHSLGGLITRHCVNQRPELFAGVVYAGVPQNCVNILGPFRNGDEVLLSSRVLTAQVNFTIRTSFALLPVDGKCFIDKNTKEEYPVDFFNPEDWVKYGFSPCITPPLPPLNQAPHTGITGMIGSMAGSMASVMPSLPLIGRRGSQSRSSEKGTTADVTSPVSSPPKSPAKEVSAKAKSAAQNAGVGGQTSVMPQMGQNSAQNPQQYGQSTNTSVSTAVTIPREAALEYLTRTLAETKRFKQELAFNPSHAESNAYPPVAVIYGKSEPTVYGAKVVGRDGIKRADAYDELAFASGDGVVLARAAMVPHGYAVVRGGVVSSDRGHISLLGDLEAVGRTLGAVMAGREAGIGLGVKQRRRRREASDAATTQG</sequence>
<feature type="compositionally biased region" description="Low complexity" evidence="1">
    <location>
        <begin position="192"/>
        <end position="215"/>
    </location>
</feature>
<feature type="compositionally biased region" description="Basic and acidic residues" evidence="1">
    <location>
        <begin position="161"/>
        <end position="178"/>
    </location>
</feature>
<proteinExistence type="predicted"/>
<accession>A0A6G1GZY1</accession>
<feature type="region of interest" description="Disordered" evidence="1">
    <location>
        <begin position="712"/>
        <end position="788"/>
    </location>
</feature>
<name>A0A6G1GZY1_9PEZI</name>
<feature type="compositionally biased region" description="Basic and acidic residues" evidence="1">
    <location>
        <begin position="95"/>
        <end position="104"/>
    </location>
</feature>
<feature type="region of interest" description="Disordered" evidence="1">
    <location>
        <begin position="1"/>
        <end position="20"/>
    </location>
</feature>
<gene>
    <name evidence="2" type="ORF">K402DRAFT_393794</name>
</gene>
<feature type="region of interest" description="Disordered" evidence="1">
    <location>
        <begin position="95"/>
        <end position="305"/>
    </location>
</feature>
<feature type="compositionally biased region" description="Polar residues" evidence="1">
    <location>
        <begin position="764"/>
        <end position="788"/>
    </location>
</feature>
<feature type="compositionally biased region" description="Polar residues" evidence="1">
    <location>
        <begin position="719"/>
        <end position="733"/>
    </location>
</feature>
<dbReference type="Gene3D" id="3.40.50.1820">
    <property type="entry name" value="alpha/beta hydrolase"/>
    <property type="match status" value="1"/>
</dbReference>
<feature type="compositionally biased region" description="Polar residues" evidence="1">
    <location>
        <begin position="30"/>
        <end position="40"/>
    </location>
</feature>
<dbReference type="InterPro" id="IPR029058">
    <property type="entry name" value="AB_hydrolase_fold"/>
</dbReference>
<dbReference type="Proteomes" id="UP000800041">
    <property type="component" value="Unassembled WGS sequence"/>
</dbReference>
<evidence type="ECO:0000256" key="1">
    <source>
        <dbReference type="SAM" id="MobiDB-lite"/>
    </source>
</evidence>
<feature type="compositionally biased region" description="Polar residues" evidence="1">
    <location>
        <begin position="216"/>
        <end position="230"/>
    </location>
</feature>
<feature type="region of interest" description="Disordered" evidence="1">
    <location>
        <begin position="392"/>
        <end position="412"/>
    </location>
</feature>
<dbReference type="SUPFAM" id="SSF53474">
    <property type="entry name" value="alpha/beta-Hydrolases"/>
    <property type="match status" value="1"/>
</dbReference>
<organism evidence="2 3">
    <name type="scientific">Aulographum hederae CBS 113979</name>
    <dbReference type="NCBI Taxonomy" id="1176131"/>
    <lineage>
        <taxon>Eukaryota</taxon>
        <taxon>Fungi</taxon>
        <taxon>Dikarya</taxon>
        <taxon>Ascomycota</taxon>
        <taxon>Pezizomycotina</taxon>
        <taxon>Dothideomycetes</taxon>
        <taxon>Pleosporomycetidae</taxon>
        <taxon>Aulographales</taxon>
        <taxon>Aulographaceae</taxon>
    </lineage>
</organism>
<dbReference type="OrthoDB" id="10250441at2759"/>
<dbReference type="EMBL" id="ML977157">
    <property type="protein sequence ID" value="KAF1986309.1"/>
    <property type="molecule type" value="Genomic_DNA"/>
</dbReference>
<evidence type="ECO:0000313" key="3">
    <source>
        <dbReference type="Proteomes" id="UP000800041"/>
    </source>
</evidence>
<feature type="region of interest" description="Disordered" evidence="1">
    <location>
        <begin position="30"/>
        <end position="64"/>
    </location>
</feature>
<dbReference type="PANTHER" id="PTHR11440">
    <property type="entry name" value="LECITHIN-CHOLESTEROL ACYLTRANSFERASE-RELATED"/>
    <property type="match status" value="1"/>
</dbReference>
<keyword evidence="3" id="KW-1185">Reference proteome</keyword>
<evidence type="ECO:0000313" key="2">
    <source>
        <dbReference type="EMBL" id="KAF1986309.1"/>
    </source>
</evidence>
<protein>
    <recommendedName>
        <fullName evidence="4">Alpha/beta-hydrolase</fullName>
    </recommendedName>
</protein>
<dbReference type="AlphaFoldDB" id="A0A6G1GZY1"/>
<feature type="compositionally biased region" description="Low complexity" evidence="1">
    <location>
        <begin position="121"/>
        <end position="135"/>
    </location>
</feature>